<dbReference type="GO" id="GO:0042147">
    <property type="term" value="P:retrograde transport, endosome to Golgi"/>
    <property type="evidence" value="ECO:0007669"/>
    <property type="project" value="TreeGrafter"/>
</dbReference>
<dbReference type="GO" id="GO:0005794">
    <property type="term" value="C:Golgi apparatus"/>
    <property type="evidence" value="ECO:0007669"/>
    <property type="project" value="TreeGrafter"/>
</dbReference>
<reference evidence="3" key="1">
    <citation type="submission" date="2020-03" db="EMBL/GenBank/DDBJ databases">
        <title>Transcriptomic Profiling of the Digestive Tract of the Rat Flea, Xenopsylla cheopis, Following Blood Feeding and Infection with Yersinia pestis.</title>
        <authorList>
            <person name="Bland D.M."/>
            <person name="Martens C.A."/>
            <person name="Virtaneva K."/>
            <person name="Kanakabandi K."/>
            <person name="Long D."/>
            <person name="Rosenke R."/>
            <person name="Saturday G.A."/>
            <person name="Hoyt F.H."/>
            <person name="Bruno D.P."/>
            <person name="Ribeiro J.M.C."/>
            <person name="Hinnebusch J."/>
        </authorList>
    </citation>
    <scope>NUCLEOTIDE SEQUENCE</scope>
</reference>
<organism evidence="3">
    <name type="scientific">Xenopsylla cheopis</name>
    <name type="common">Oriental rat flea</name>
    <name type="synonym">Pulex cheopis</name>
    <dbReference type="NCBI Taxonomy" id="163159"/>
    <lineage>
        <taxon>Eukaryota</taxon>
        <taxon>Metazoa</taxon>
        <taxon>Ecdysozoa</taxon>
        <taxon>Arthropoda</taxon>
        <taxon>Hexapoda</taxon>
        <taxon>Insecta</taxon>
        <taxon>Pterygota</taxon>
        <taxon>Neoptera</taxon>
        <taxon>Endopterygota</taxon>
        <taxon>Siphonaptera</taxon>
        <taxon>Pulicidae</taxon>
        <taxon>Xenopsyllinae</taxon>
        <taxon>Xenopsylla</taxon>
    </lineage>
</organism>
<dbReference type="Pfam" id="PF20210">
    <property type="entry name" value="Laa1_Sip1_HTR5"/>
    <property type="match status" value="1"/>
</dbReference>
<comment type="similarity">
    <text evidence="1">Belongs to the HEATR5 family.</text>
</comment>
<feature type="signal peptide" evidence="2">
    <location>
        <begin position="1"/>
        <end position="17"/>
    </location>
</feature>
<dbReference type="InterPro" id="IPR046837">
    <property type="entry name" value="Laa1/Sip1/HEATR5-like_HEAT"/>
</dbReference>
<protein>
    <submittedName>
        <fullName evidence="3">Putative conserved secreted protein</fullName>
    </submittedName>
</protein>
<evidence type="ECO:0000256" key="1">
    <source>
        <dbReference type="ARBA" id="ARBA00008304"/>
    </source>
</evidence>
<dbReference type="AlphaFoldDB" id="A0A6M2DY94"/>
<dbReference type="Pfam" id="PF25468">
    <property type="entry name" value="HEAT_HEATR5A"/>
    <property type="match status" value="1"/>
</dbReference>
<dbReference type="EMBL" id="GIIL01006924">
    <property type="protein sequence ID" value="NOV50650.1"/>
    <property type="molecule type" value="Transcribed_RNA"/>
</dbReference>
<dbReference type="InterPro" id="IPR016024">
    <property type="entry name" value="ARM-type_fold"/>
</dbReference>
<evidence type="ECO:0000256" key="2">
    <source>
        <dbReference type="SAM" id="SignalP"/>
    </source>
</evidence>
<feature type="chain" id="PRO_5026653126" evidence="2">
    <location>
        <begin position="18"/>
        <end position="1243"/>
    </location>
</feature>
<evidence type="ECO:0000313" key="3">
    <source>
        <dbReference type="EMBL" id="NOV50650.1"/>
    </source>
</evidence>
<dbReference type="SUPFAM" id="SSF48371">
    <property type="entry name" value="ARM repeat"/>
    <property type="match status" value="2"/>
</dbReference>
<name>A0A6M2DY94_XENCH</name>
<dbReference type="GO" id="GO:0016020">
    <property type="term" value="C:membrane"/>
    <property type="evidence" value="ECO:0007669"/>
    <property type="project" value="TreeGrafter"/>
</dbReference>
<sequence length="1243" mass="137672">MNVFTVLLMSLKGLTDAKEVLGQDVTKSATLIIVNALTASNPILRCAAGESVGRIAQVVQDFRFTADMAQTSFDRLKVARDVACRTGYSLALGCLHRYVGSMGTSQHLTTSVSILLALAQDLSSPTVQVWSLYALALIADSGGPMFRGYVEPTLSVALKLLLDVAYIHVNVHQCIGKLLSALITTIGPELQDNSAAMTSTRNSFLSACSIMHGNSDPCVRAEATGCLQQLHLFAPKHVNLGSLVPMLCRTLASNHLLLRKAAVSCLRQLAQREPKEICEHAITLMGENIDGLIITESGLPGVLFGLLDSETDEKLVKDIHDTIVSMLQMLAPANLIQWLTLCKRILTSESTNSQEDGILDDENDDDQVEFHTTENKSSQTTIHPRWPTRVFATECVRKIIAACEADNPQHFDLHVAKELQFTKCNTDFLILHLSDLIRMAFVAVTSDSDQLRLEGLKTLQEIINKFAGVLEPEFPGHLILEQFQAQIDAALRQVFSPDTPAHITAVACDVCSTWICSGVARDLNDLRRVHQLLVSSLRKLHAPTGSLQLYNESMETLEKLSILKAWAEVYVAAKKNMIADGSTTKSSTKDNINKVHCMKEQNDCGNIELKDESLLYLVQPELSELSVHWLAALRDYALLSLPAEFASQLPHDGGAFYTTDTIDSSRIHYASRWPTILHATVLWINSCGLLAMNPNDIGDRSLDKEVKMYKNSNLPKENSNTSDRFYLIFGICVEALCGQRSLDDLDQAKTCLEALYTLLDTAWARNILMTDRSLPIELCNVLHRLIITTHKFEPQYLCLKILKLITTAAREHLEHLKKMKLKEISAQEVPGTTVEVDNLGEGDVDNTAAGQSLVFAILEVCLCMLVHKLPCLNPSTLHTTPTKINITSDADKRIVKLDDNDGKLIVMVLSCMESLPALCSPEGAVSIMPTILYLTTGVLKEAATKEVTNEQILIESLPVQASLKCLRSVASDKYGVHGRTKSTWSKLLQSALAKIIDLAKISSKEIKVDESAIMKAIAVLILYSPPGIINAPNLLYPCINHFIQYLQSTNEMVKLKCIQTLKEIFNYSDKSLVTPFIHALAPRLIAFLYGYANPSQDTIIQHNILKSVNELNTVLECIAVMETLLALTDPSNRMQMMALLVPILIGYLMEASLLKLANKNSQLLHENSLHYLMKIGPKYPQEFKTLMSQTMDLRNRLETAIKEQAQMQHLKLQDRPQLKEGSSVRLQLSVPSIKLKTDFSNFS</sequence>
<accession>A0A6M2DY94</accession>
<dbReference type="Gene3D" id="1.25.10.10">
    <property type="entry name" value="Leucine-rich Repeat Variant"/>
    <property type="match status" value="2"/>
</dbReference>
<dbReference type="GO" id="GO:0008104">
    <property type="term" value="P:intracellular protein localization"/>
    <property type="evidence" value="ECO:0007669"/>
    <property type="project" value="TreeGrafter"/>
</dbReference>
<dbReference type="PANTHER" id="PTHR21663">
    <property type="entry name" value="HYPOTHETICAL HEAT DOMAIN-CONTAINING"/>
    <property type="match status" value="1"/>
</dbReference>
<dbReference type="InterPro" id="IPR040108">
    <property type="entry name" value="Laa1/Sip1/HEATR5"/>
</dbReference>
<keyword evidence="2" id="KW-0732">Signal</keyword>
<proteinExistence type="inferred from homology"/>
<dbReference type="InterPro" id="IPR011989">
    <property type="entry name" value="ARM-like"/>
</dbReference>
<dbReference type="GO" id="GO:0030139">
    <property type="term" value="C:endocytic vesicle"/>
    <property type="evidence" value="ECO:0007669"/>
    <property type="project" value="TreeGrafter"/>
</dbReference>
<dbReference type="PANTHER" id="PTHR21663:SF0">
    <property type="entry name" value="HEAT REPEAT-CONTAINING PROTEIN 5B"/>
    <property type="match status" value="1"/>
</dbReference>
<dbReference type="GO" id="GO:0005829">
    <property type="term" value="C:cytosol"/>
    <property type="evidence" value="ECO:0007669"/>
    <property type="project" value="GOC"/>
</dbReference>
<dbReference type="GO" id="GO:0006897">
    <property type="term" value="P:endocytosis"/>
    <property type="evidence" value="ECO:0007669"/>
    <property type="project" value="TreeGrafter"/>
</dbReference>